<dbReference type="AlphaFoldDB" id="A0A109DGG8"/>
<accession>A0A109DGG8</accession>
<evidence type="ECO:0000313" key="1">
    <source>
        <dbReference type="EMBL" id="KWU04917.1"/>
    </source>
</evidence>
<organism evidence="1 2">
    <name type="scientific">Lactobacillus crispatus</name>
    <dbReference type="NCBI Taxonomy" id="47770"/>
    <lineage>
        <taxon>Bacteria</taxon>
        <taxon>Bacillati</taxon>
        <taxon>Bacillota</taxon>
        <taxon>Bacilli</taxon>
        <taxon>Lactobacillales</taxon>
        <taxon>Lactobacillaceae</taxon>
        <taxon>Lactobacillus</taxon>
    </lineage>
</organism>
<evidence type="ECO:0008006" key="3">
    <source>
        <dbReference type="Google" id="ProtNLM"/>
    </source>
</evidence>
<dbReference type="InterPro" id="IPR011664">
    <property type="entry name" value="Abi_system_AbiD/AbiF-like"/>
</dbReference>
<name>A0A109DGG8_9LACO</name>
<sequence length="299" mass="35457">MVVEDELKAKKYLVSNNYYNIVNGYSKPFLEIQNKYLPGTTFDEVVKLYFFDSEIKKVLLDAILHAESHLKSSFAYHFGEAHRQNPEAYLDVASYNNEYSLDIAYIVTKLSRIINKNKHYPNNSIYHYKARYHFVPIWVLVDYLDFGDLYTLIKISPRSIQSKIARDMMDFVHQNHIATNEYFSPATMLSFIKNIHETRNICAHNKRLIYFKCRSNSVFWAPLHSKFYIENNNHRNDVYTTFLSLQCFISYTEFAKLNNTFKKRLHSILVRHLHTIDVNTILNLLGFPDNWQNRPKLIQ</sequence>
<dbReference type="Pfam" id="PF07751">
    <property type="entry name" value="Abi_2"/>
    <property type="match status" value="1"/>
</dbReference>
<protein>
    <recommendedName>
        <fullName evidence="3">Abi family protein</fullName>
    </recommendedName>
</protein>
<comment type="caution">
    <text evidence="1">The sequence shown here is derived from an EMBL/GenBank/DDBJ whole genome shotgun (WGS) entry which is preliminary data.</text>
</comment>
<proteinExistence type="predicted"/>
<evidence type="ECO:0000313" key="2">
    <source>
        <dbReference type="Proteomes" id="UP000067598"/>
    </source>
</evidence>
<dbReference type="EMBL" id="LJGP01000002">
    <property type="protein sequence ID" value="KWU04917.1"/>
    <property type="molecule type" value="Genomic_DNA"/>
</dbReference>
<gene>
    <name evidence="1" type="ORF">AEL95_00380</name>
</gene>
<dbReference type="PATRIC" id="fig|47770.28.peg.664"/>
<dbReference type="Proteomes" id="UP000067598">
    <property type="component" value="Unassembled WGS sequence"/>
</dbReference>
<reference evidence="1 2" key="1">
    <citation type="journal article" date="2016" name="Microbiology (Mosc.)">
        <title>Comparison of Lactobacillus crispatus isolates from Lactobacillus-dominated vaginal microbiomes with isolates from microbiomes containing bacterial vaginosis-associated bacteria.</title>
        <authorList>
            <person name="Abdelmaksoud A.A."/>
            <person name="Koparde V.N."/>
            <person name="Sheth N.U."/>
            <person name="Serrano M.G."/>
            <person name="Glascock A.L."/>
            <person name="Fettweis J.M."/>
            <person name="Strauss Iii J.F."/>
            <person name="Buck G.A."/>
            <person name="Jefferson K.K."/>
        </authorList>
    </citation>
    <scope>NUCLEOTIDE SEQUENCE [LARGE SCALE GENOMIC DNA]</scope>
    <source>
        <strain evidence="1 2">VMC3</strain>
    </source>
</reference>